<accession>A0ABQ2YCE9</accession>
<dbReference type="SUPFAM" id="SSF69279">
    <property type="entry name" value="Phage tail proteins"/>
    <property type="match status" value="1"/>
</dbReference>
<dbReference type="EMBL" id="BMXS01000001">
    <property type="protein sequence ID" value="GGX79769.1"/>
    <property type="molecule type" value="Genomic_DNA"/>
</dbReference>
<organism evidence="1 2">
    <name type="scientific">Litchfieldella qijiaojingensis</name>
    <dbReference type="NCBI Taxonomy" id="980347"/>
    <lineage>
        <taxon>Bacteria</taxon>
        <taxon>Pseudomonadati</taxon>
        <taxon>Pseudomonadota</taxon>
        <taxon>Gammaproteobacteria</taxon>
        <taxon>Oceanospirillales</taxon>
        <taxon>Halomonadaceae</taxon>
        <taxon>Litchfieldella</taxon>
    </lineage>
</organism>
<evidence type="ECO:0008006" key="3">
    <source>
        <dbReference type="Google" id="ProtNLM"/>
    </source>
</evidence>
<sequence length="369" mass="39933">MPTELRIYLDNQAADEELLYRFREVRVDLAMGIAAEAELKLEIGADDNGHWEGIEEDYTQPFSRVRVEVKPPNGDDFEALIDGPIVGQRFTLSASPNQSQLVLVVHDDSVLLNQHESIVLYEELTASDIATQIFGEFDLIPDVDAVPASGGSLERFVMQRGTAVHLLRKLARQHGLFFYVRPGIEPGSSVGVFKAPDLTLAGYPELLLMGGKRNINKFEAEYDALRPMSARASDIDLADKSVLEAEAATSTLDALGDTATHDIADPGSSFLTLTREDSGDLEAGVNAVADYSSWAYRAEVEVAADVYPAVLKPYNVIAVAGPGGFLGGEYLISRVTHTLDDEGYRQQLTLRRNARSVGSGGGGALGGVF</sequence>
<evidence type="ECO:0000313" key="2">
    <source>
        <dbReference type="Proteomes" id="UP000653056"/>
    </source>
</evidence>
<dbReference type="Proteomes" id="UP000653056">
    <property type="component" value="Unassembled WGS sequence"/>
</dbReference>
<gene>
    <name evidence="1" type="ORF">GCM10007160_03970</name>
</gene>
<comment type="caution">
    <text evidence="1">The sequence shown here is derived from an EMBL/GenBank/DDBJ whole genome shotgun (WGS) entry which is preliminary data.</text>
</comment>
<name>A0ABQ2YCE9_9GAMM</name>
<proteinExistence type="predicted"/>
<reference evidence="2" key="1">
    <citation type="journal article" date="2019" name="Int. J. Syst. Evol. Microbiol.">
        <title>The Global Catalogue of Microorganisms (GCM) 10K type strain sequencing project: providing services to taxonomists for standard genome sequencing and annotation.</title>
        <authorList>
            <consortium name="The Broad Institute Genomics Platform"/>
            <consortium name="The Broad Institute Genome Sequencing Center for Infectious Disease"/>
            <person name="Wu L."/>
            <person name="Ma J."/>
        </authorList>
    </citation>
    <scope>NUCLEOTIDE SEQUENCE [LARGE SCALE GENOMIC DNA]</scope>
    <source>
        <strain evidence="2">KCTC 22228</strain>
    </source>
</reference>
<evidence type="ECO:0000313" key="1">
    <source>
        <dbReference type="EMBL" id="GGX79769.1"/>
    </source>
</evidence>
<dbReference type="RefSeq" id="WP_189465617.1">
    <property type="nucleotide sequence ID" value="NZ_BMXS01000001.1"/>
</dbReference>
<protein>
    <recommendedName>
        <fullName evidence="3">Phage late control D family protein</fullName>
    </recommendedName>
</protein>
<dbReference type="Pfam" id="PF05954">
    <property type="entry name" value="Phage_GPD"/>
    <property type="match status" value="1"/>
</dbReference>
<keyword evidence="2" id="KW-1185">Reference proteome</keyword>